<dbReference type="VEuPathDB" id="FungiDB:ACLA_036890"/>
<dbReference type="OrthoDB" id="5411560at2759"/>
<accession>A1CK10</accession>
<evidence type="ECO:0000313" key="3">
    <source>
        <dbReference type="Proteomes" id="UP000006701"/>
    </source>
</evidence>
<reference evidence="2 3" key="1">
    <citation type="journal article" date="2008" name="PLoS Genet.">
        <title>Genomic islands in the pathogenic filamentous fungus Aspergillus fumigatus.</title>
        <authorList>
            <person name="Fedorova N.D."/>
            <person name="Khaldi N."/>
            <person name="Joardar V.S."/>
            <person name="Maiti R."/>
            <person name="Amedeo P."/>
            <person name="Anderson M.J."/>
            <person name="Crabtree J."/>
            <person name="Silva J.C."/>
            <person name="Badger J.H."/>
            <person name="Albarraq A."/>
            <person name="Angiuoli S."/>
            <person name="Bussey H."/>
            <person name="Bowyer P."/>
            <person name="Cotty P.J."/>
            <person name="Dyer P.S."/>
            <person name="Egan A."/>
            <person name="Galens K."/>
            <person name="Fraser-Liggett C.M."/>
            <person name="Haas B.J."/>
            <person name="Inman J.M."/>
            <person name="Kent R."/>
            <person name="Lemieux S."/>
            <person name="Malavazi I."/>
            <person name="Orvis J."/>
            <person name="Roemer T."/>
            <person name="Ronning C.M."/>
            <person name="Sundaram J.P."/>
            <person name="Sutton G."/>
            <person name="Turner G."/>
            <person name="Venter J.C."/>
            <person name="White O.R."/>
            <person name="Whitty B.R."/>
            <person name="Youngman P."/>
            <person name="Wolfe K.H."/>
            <person name="Goldman G.H."/>
            <person name="Wortman J.R."/>
            <person name="Jiang B."/>
            <person name="Denning D.W."/>
            <person name="Nierman W.C."/>
        </authorList>
    </citation>
    <scope>NUCLEOTIDE SEQUENCE [LARGE SCALE GENOMIC DNA]</scope>
    <source>
        <strain evidence="3">ATCC 1007 / CBS 513.65 / DSM 816 / NCTC 3887 / NRRL 1</strain>
    </source>
</reference>
<dbReference type="EMBL" id="DS027056">
    <property type="protein sequence ID" value="EAW09484.1"/>
    <property type="molecule type" value="Genomic_DNA"/>
</dbReference>
<dbReference type="OMA" id="DCHPYFL"/>
<gene>
    <name evidence="2" type="ORF">ACLA_036890</name>
</gene>
<evidence type="ECO:0000256" key="1">
    <source>
        <dbReference type="SAM" id="MobiDB-lite"/>
    </source>
</evidence>
<feature type="compositionally biased region" description="Low complexity" evidence="1">
    <location>
        <begin position="488"/>
        <end position="511"/>
    </location>
</feature>
<feature type="region of interest" description="Disordered" evidence="1">
    <location>
        <begin position="478"/>
        <end position="520"/>
    </location>
</feature>
<dbReference type="GeneID" id="4703417"/>
<dbReference type="AlphaFoldDB" id="A1CK10"/>
<dbReference type="eggNOG" id="ENOG502SH8E">
    <property type="taxonomic scope" value="Eukaryota"/>
</dbReference>
<protein>
    <submittedName>
        <fullName evidence="2">Uncharacterized protein</fullName>
    </submittedName>
</protein>
<organism evidence="2 3">
    <name type="scientific">Aspergillus clavatus (strain ATCC 1007 / CBS 513.65 / DSM 816 / NCTC 3887 / NRRL 1 / QM 1276 / 107)</name>
    <dbReference type="NCBI Taxonomy" id="344612"/>
    <lineage>
        <taxon>Eukaryota</taxon>
        <taxon>Fungi</taxon>
        <taxon>Dikarya</taxon>
        <taxon>Ascomycota</taxon>
        <taxon>Pezizomycotina</taxon>
        <taxon>Eurotiomycetes</taxon>
        <taxon>Eurotiomycetidae</taxon>
        <taxon>Eurotiales</taxon>
        <taxon>Aspergillaceae</taxon>
        <taxon>Aspergillus</taxon>
        <taxon>Aspergillus subgen. Fumigati</taxon>
    </lineage>
</organism>
<sequence length="1011" mass="113252">MSHPLVAAVWEQLGRRDVGNILREIIGEHAAELAVFQLQDDVSRIGPLIRPVFWFKAIFDLQRAHLQGLTNVHDCHPYFLPYLLPSEAIFSTLMYLIRVKSDLFPSNTPVPPEFVRHRHFIAQVLLGGIRLLLLRGEAIPSDLKFNLERAMRAAWHHPDLFSVESYLISDLLPKAIDQIGSPELSQTQSSLLASNHTFLPTFASGLYPFSIAPDTLIPDLLTGIVGNKTDHLTSFCTLFDIVNAAEFALVQCHVDRRRISQEQGYSSPASNKIEEAFAQAQETRRRLVRTVMAAFDDELTAPALQVFATLILSQNAEGQPPLQTRRIRDSWTHLSRIRGVLEDSLGLLVRWLINRRVQMWDCNGELESFSQDYQRHLTQWLQNSSLPEAGVYTQRGARQSSVLYAVDCPAVHMVPKALLEEQLGSHDSKLYEQLQESPEFLSMNISCPLCTGNIRIRHARMIKPLEQISHALQDMSDSDYNKRHSIPDSTSRDTTSQSSSISHSTSHSSTRLDPGEFPRSPVSPIARTLGFADFTKPQSTSASDLLSPLSTPPSFDHLREKQATRSLSLDLKSVKIPFTSGTSLFRKTSTKQRLPRQPKFCFSTTGRTLLFWGASSGWVMRFDLTGGESHKIKGHRYDVSGVQYAVAGDRRCAVIALVGQHLELLIFENTSTIADAYLKIENGLQSQSIPSISMAMSRNDRFIAFTIRDQVRVYELGTGTIRRVPVGDQLDQYPTLGEYLAPVADTTNYSSEGEPERRTARPGAVIERKVQFSVDEKHLVIATHMGDHYAHVDVWGWNAGQWNITSDKSRLFKLPSWTTSDGDLTGVFYDSFHFAVVFTAFLGREYPMLVSLADPNIVSDPLSIRIVHAAQSPSGTRFAVANGMNELYMCECKANAILTPYPLKKGGTKISSAAFRPGSLVLAFPQESEILAFWVKDSKLLLRTIRLGENVEAVSDYDLRPDFDRLIVERPPIINFPAQRRQESLLPGRPIPEVTTKAPVQRPDMAELPAI</sequence>
<dbReference type="RefSeq" id="XP_001270910.1">
    <property type="nucleotide sequence ID" value="XM_001270909.1"/>
</dbReference>
<dbReference type="STRING" id="344612.A1CK10"/>
<evidence type="ECO:0000313" key="2">
    <source>
        <dbReference type="EMBL" id="EAW09484.1"/>
    </source>
</evidence>
<proteinExistence type="predicted"/>
<dbReference type="KEGG" id="act:ACLA_036890"/>
<dbReference type="SUPFAM" id="SSF69322">
    <property type="entry name" value="Tricorn protease domain 2"/>
    <property type="match status" value="1"/>
</dbReference>
<name>A1CK10_ASPCL</name>
<dbReference type="Proteomes" id="UP000006701">
    <property type="component" value="Unassembled WGS sequence"/>
</dbReference>
<keyword evidence="3" id="KW-1185">Reference proteome</keyword>
<dbReference type="HOGENOM" id="CLU_012162_0_0_1"/>